<name>A0A8J9Z904_BRALA</name>
<proteinExistence type="predicted"/>
<keyword evidence="3" id="KW-1185">Reference proteome</keyword>
<dbReference type="AlphaFoldDB" id="A0A8J9Z904"/>
<gene>
    <name evidence="2" type="primary">Hypp8758</name>
    <name evidence="2" type="ORF">BLAG_LOCUS10944</name>
</gene>
<feature type="compositionally biased region" description="Basic and acidic residues" evidence="1">
    <location>
        <begin position="33"/>
        <end position="50"/>
    </location>
</feature>
<reference evidence="2" key="1">
    <citation type="submission" date="2022-01" db="EMBL/GenBank/DDBJ databases">
        <authorList>
            <person name="Braso-Vives M."/>
        </authorList>
    </citation>
    <scope>NUCLEOTIDE SEQUENCE</scope>
</reference>
<feature type="region of interest" description="Disordered" evidence="1">
    <location>
        <begin position="17"/>
        <end position="53"/>
    </location>
</feature>
<protein>
    <submittedName>
        <fullName evidence="2">Hypp8758 protein</fullName>
    </submittedName>
</protein>
<dbReference type="Proteomes" id="UP000838412">
    <property type="component" value="Chromosome 18"/>
</dbReference>
<sequence length="66" mass="7073">MDGDCATTEDQCMKRFGKKKASPGLLGAGSGREQGDPAEEHQASGGDRRWWAGSSRAAIDSEVFDR</sequence>
<evidence type="ECO:0000256" key="1">
    <source>
        <dbReference type="SAM" id="MobiDB-lite"/>
    </source>
</evidence>
<dbReference type="EMBL" id="OV696703">
    <property type="protein sequence ID" value="CAH1250080.1"/>
    <property type="molecule type" value="Genomic_DNA"/>
</dbReference>
<organism evidence="2 3">
    <name type="scientific">Branchiostoma lanceolatum</name>
    <name type="common">Common lancelet</name>
    <name type="synonym">Amphioxus lanceolatum</name>
    <dbReference type="NCBI Taxonomy" id="7740"/>
    <lineage>
        <taxon>Eukaryota</taxon>
        <taxon>Metazoa</taxon>
        <taxon>Chordata</taxon>
        <taxon>Cephalochordata</taxon>
        <taxon>Leptocardii</taxon>
        <taxon>Amphioxiformes</taxon>
        <taxon>Branchiostomatidae</taxon>
        <taxon>Branchiostoma</taxon>
    </lineage>
</organism>
<accession>A0A8J9Z904</accession>
<evidence type="ECO:0000313" key="3">
    <source>
        <dbReference type="Proteomes" id="UP000838412"/>
    </source>
</evidence>
<evidence type="ECO:0000313" key="2">
    <source>
        <dbReference type="EMBL" id="CAH1250080.1"/>
    </source>
</evidence>